<dbReference type="GO" id="GO:0007165">
    <property type="term" value="P:signal transduction"/>
    <property type="evidence" value="ECO:0007669"/>
    <property type="project" value="InterPro"/>
</dbReference>
<accession>K9ZYL5</accession>
<dbReference type="Gene3D" id="2.30.30.40">
    <property type="entry name" value="SH3 Domains"/>
    <property type="match status" value="1"/>
</dbReference>
<dbReference type="InterPro" id="IPR039315">
    <property type="entry name" value="CheW"/>
</dbReference>
<dbReference type="PANTHER" id="PTHR22617">
    <property type="entry name" value="CHEMOTAXIS SENSOR HISTIDINE KINASE-RELATED"/>
    <property type="match status" value="1"/>
</dbReference>
<dbReference type="GO" id="GO:0005829">
    <property type="term" value="C:cytosol"/>
    <property type="evidence" value="ECO:0007669"/>
    <property type="project" value="TreeGrafter"/>
</dbReference>
<proteinExistence type="predicted"/>
<dbReference type="Pfam" id="PF01584">
    <property type="entry name" value="CheW"/>
    <property type="match status" value="1"/>
</dbReference>
<dbReference type="PANTHER" id="PTHR22617:SF23">
    <property type="entry name" value="CHEMOTAXIS PROTEIN CHEW"/>
    <property type="match status" value="1"/>
</dbReference>
<dbReference type="Proteomes" id="UP000010467">
    <property type="component" value="Chromosome"/>
</dbReference>
<sequence length="140" mass="14839">MGDTARALLVRLGERTFALSASSARGVVALERITTVPRASELLLGLIPVRGGIVPLVDLHTLLGAGSTHDVRRPDARAVVADVEGNTFAFPVDDVLGFGEIVTEAQPHEMSAPPVQQLGHDVEALNPVRVMHTLAQHLNS</sequence>
<dbReference type="PROSITE" id="PS50851">
    <property type="entry name" value="CHEW"/>
    <property type="match status" value="1"/>
</dbReference>
<gene>
    <name evidence="2" type="ordered locus">Deipe_0248</name>
</gene>
<dbReference type="InterPro" id="IPR036061">
    <property type="entry name" value="CheW-like_dom_sf"/>
</dbReference>
<dbReference type="InterPro" id="IPR002545">
    <property type="entry name" value="CheW-lke_dom"/>
</dbReference>
<evidence type="ECO:0000313" key="2">
    <source>
        <dbReference type="EMBL" id="AFZ65850.1"/>
    </source>
</evidence>
<keyword evidence="3" id="KW-1185">Reference proteome</keyword>
<dbReference type="KEGG" id="dpd:Deipe_0248"/>
<dbReference type="RefSeq" id="WP_015234161.1">
    <property type="nucleotide sequence ID" value="NC_019793.1"/>
</dbReference>
<dbReference type="eggNOG" id="COG0835">
    <property type="taxonomic scope" value="Bacteria"/>
</dbReference>
<protein>
    <submittedName>
        <fullName evidence="2">Chemotaxis signal transduction protein</fullName>
    </submittedName>
</protein>
<dbReference type="OrthoDB" id="9794382at2"/>
<dbReference type="Gene3D" id="2.40.50.180">
    <property type="entry name" value="CheA-289, Domain 4"/>
    <property type="match status" value="1"/>
</dbReference>
<evidence type="ECO:0000259" key="1">
    <source>
        <dbReference type="PROSITE" id="PS50851"/>
    </source>
</evidence>
<dbReference type="SUPFAM" id="SSF50341">
    <property type="entry name" value="CheW-like"/>
    <property type="match status" value="1"/>
</dbReference>
<dbReference type="STRING" id="937777.Deipe_0248"/>
<dbReference type="SMART" id="SM00260">
    <property type="entry name" value="CheW"/>
    <property type="match status" value="1"/>
</dbReference>
<organism evidence="2 3">
    <name type="scientific">Deinococcus peraridilitoris (strain DSM 19664 / LMG 22246 / CIP 109416 / KR-200)</name>
    <dbReference type="NCBI Taxonomy" id="937777"/>
    <lineage>
        <taxon>Bacteria</taxon>
        <taxon>Thermotogati</taxon>
        <taxon>Deinococcota</taxon>
        <taxon>Deinococci</taxon>
        <taxon>Deinococcales</taxon>
        <taxon>Deinococcaceae</taxon>
        <taxon>Deinococcus</taxon>
    </lineage>
</organism>
<evidence type="ECO:0000313" key="3">
    <source>
        <dbReference type="Proteomes" id="UP000010467"/>
    </source>
</evidence>
<dbReference type="PATRIC" id="fig|937777.3.peg.255"/>
<dbReference type="GO" id="GO:0006935">
    <property type="term" value="P:chemotaxis"/>
    <property type="evidence" value="ECO:0007669"/>
    <property type="project" value="InterPro"/>
</dbReference>
<feature type="domain" description="CheW-like" evidence="1">
    <location>
        <begin position="4"/>
        <end position="140"/>
    </location>
</feature>
<name>K9ZYL5_DEIPD</name>
<reference evidence="3" key="1">
    <citation type="submission" date="2012-03" db="EMBL/GenBank/DDBJ databases">
        <title>Complete sequence of chromosome of Deinococcus peraridilitoris DSM 19664.</title>
        <authorList>
            <person name="Lucas S."/>
            <person name="Copeland A."/>
            <person name="Lapidus A."/>
            <person name="Glavina del Rio T."/>
            <person name="Dalin E."/>
            <person name="Tice H."/>
            <person name="Bruce D."/>
            <person name="Goodwin L."/>
            <person name="Pitluck S."/>
            <person name="Peters L."/>
            <person name="Mikhailova N."/>
            <person name="Lu M."/>
            <person name="Kyrpides N."/>
            <person name="Mavromatis K."/>
            <person name="Ivanova N."/>
            <person name="Brettin T."/>
            <person name="Detter J.C."/>
            <person name="Han C."/>
            <person name="Larimer F."/>
            <person name="Land M."/>
            <person name="Hauser L."/>
            <person name="Markowitz V."/>
            <person name="Cheng J.-F."/>
            <person name="Hugenholtz P."/>
            <person name="Woyke T."/>
            <person name="Wu D."/>
            <person name="Pukall R."/>
            <person name="Steenblock K."/>
            <person name="Brambilla E."/>
            <person name="Klenk H.-P."/>
            <person name="Eisen J.A."/>
        </authorList>
    </citation>
    <scope>NUCLEOTIDE SEQUENCE [LARGE SCALE GENOMIC DNA]</scope>
    <source>
        <strain evidence="3">DSM 19664 / LMG 22246 / CIP 109416 / KR-200</strain>
    </source>
</reference>
<dbReference type="AlphaFoldDB" id="K9ZYL5"/>
<dbReference type="HOGENOM" id="CLU_1831879_0_0_0"/>
<dbReference type="EMBL" id="CP003382">
    <property type="protein sequence ID" value="AFZ65850.1"/>
    <property type="molecule type" value="Genomic_DNA"/>
</dbReference>